<dbReference type="PANTHER" id="PTHR10871">
    <property type="entry name" value="30S RIBOSOMAL PROTEIN S13/40S RIBOSOMAL PROTEIN S18"/>
    <property type="match status" value="1"/>
</dbReference>
<dbReference type="GeneID" id="111312331"/>
<evidence type="ECO:0000256" key="3">
    <source>
        <dbReference type="ARBA" id="ARBA00023274"/>
    </source>
</evidence>
<dbReference type="KEGG" id="dzi:111312331"/>
<evidence type="ECO:0000256" key="4">
    <source>
        <dbReference type="SAM" id="MobiDB-lite"/>
    </source>
</evidence>
<dbReference type="GO" id="GO:0003723">
    <property type="term" value="F:RNA binding"/>
    <property type="evidence" value="ECO:0007669"/>
    <property type="project" value="InterPro"/>
</dbReference>
<dbReference type="OrthoDB" id="525520at2759"/>
<dbReference type="SUPFAM" id="SSF46946">
    <property type="entry name" value="S13-like H2TH domain"/>
    <property type="match status" value="1"/>
</dbReference>
<dbReference type="PROSITE" id="PS00646">
    <property type="entry name" value="RIBOSOMAL_S13_1"/>
    <property type="match status" value="1"/>
</dbReference>
<dbReference type="InterPro" id="IPR001892">
    <property type="entry name" value="Ribosomal_uS13"/>
</dbReference>
<dbReference type="FunFam" id="1.10.8.50:FF:000001">
    <property type="entry name" value="30S ribosomal protein S13"/>
    <property type="match status" value="1"/>
</dbReference>
<keyword evidence="2" id="KW-0689">Ribosomal protein</keyword>
<comment type="similarity">
    <text evidence="1">Belongs to the universal ribosomal protein uS13 family.</text>
</comment>
<gene>
    <name evidence="6 7" type="primary">LOC111312331</name>
</gene>
<evidence type="ECO:0000256" key="2">
    <source>
        <dbReference type="ARBA" id="ARBA00022980"/>
    </source>
</evidence>
<evidence type="ECO:0000256" key="1">
    <source>
        <dbReference type="ARBA" id="ARBA00008080"/>
    </source>
</evidence>
<dbReference type="GO" id="GO:0003735">
    <property type="term" value="F:structural constituent of ribosome"/>
    <property type="evidence" value="ECO:0007669"/>
    <property type="project" value="InterPro"/>
</dbReference>
<feature type="region of interest" description="Disordered" evidence="4">
    <location>
        <begin position="126"/>
        <end position="155"/>
    </location>
</feature>
<evidence type="ECO:0000313" key="7">
    <source>
        <dbReference type="RefSeq" id="XP_022768238.1"/>
    </source>
</evidence>
<dbReference type="RefSeq" id="XP_022768238.1">
    <property type="nucleotide sequence ID" value="XM_022912503.1"/>
</dbReference>
<sequence length="155" mass="17270">MLGLRGSVGVISDISNRLVQTITFRGIKVQGIRVGGAEIPDHKRLAVSLQSIFGIGHNRARQILSELNIENKLTNELTARELVALREHVSNTYVIGEDLRRCVIADISRLKGLQCYRGIRHEDKLPCRGQRTKTNSRTAKKGLNAGREGHRAPRN</sequence>
<accession>A0A6P6ATL2</accession>
<dbReference type="InterPro" id="IPR010979">
    <property type="entry name" value="Ribosomal_uS13-like_H2TH"/>
</dbReference>
<dbReference type="GO" id="GO:0006412">
    <property type="term" value="P:translation"/>
    <property type="evidence" value="ECO:0007669"/>
    <property type="project" value="InterPro"/>
</dbReference>
<dbReference type="InterPro" id="IPR027437">
    <property type="entry name" value="Rbsml_uS13_C"/>
</dbReference>
<proteinExistence type="inferred from homology"/>
<dbReference type="AlphaFoldDB" id="A0A6P6ATL2"/>
<dbReference type="RefSeq" id="XP_022768237.1">
    <property type="nucleotide sequence ID" value="XM_022912502.1"/>
</dbReference>
<dbReference type="Gene3D" id="1.10.8.50">
    <property type="match status" value="1"/>
</dbReference>
<dbReference type="InterPro" id="IPR018269">
    <property type="entry name" value="Ribosomal_uS13_CS"/>
</dbReference>
<dbReference type="Proteomes" id="UP000515121">
    <property type="component" value="Unplaced"/>
</dbReference>
<organism evidence="5 6">
    <name type="scientific">Durio zibethinus</name>
    <name type="common">Durian</name>
    <dbReference type="NCBI Taxonomy" id="66656"/>
    <lineage>
        <taxon>Eukaryota</taxon>
        <taxon>Viridiplantae</taxon>
        <taxon>Streptophyta</taxon>
        <taxon>Embryophyta</taxon>
        <taxon>Tracheophyta</taxon>
        <taxon>Spermatophyta</taxon>
        <taxon>Magnoliopsida</taxon>
        <taxon>eudicotyledons</taxon>
        <taxon>Gunneridae</taxon>
        <taxon>Pentapetalae</taxon>
        <taxon>rosids</taxon>
        <taxon>malvids</taxon>
        <taxon>Malvales</taxon>
        <taxon>Malvaceae</taxon>
        <taxon>Helicteroideae</taxon>
        <taxon>Durio</taxon>
    </lineage>
</organism>
<dbReference type="GO" id="GO:0015935">
    <property type="term" value="C:small ribosomal subunit"/>
    <property type="evidence" value="ECO:0007669"/>
    <property type="project" value="TreeGrafter"/>
</dbReference>
<keyword evidence="5" id="KW-1185">Reference proteome</keyword>
<dbReference type="Gene3D" id="4.10.910.10">
    <property type="entry name" value="30s ribosomal protein s13, domain 2"/>
    <property type="match status" value="1"/>
</dbReference>
<protein>
    <submittedName>
        <fullName evidence="6 7">Small ribosomal subunit protein S13, mitochondrial</fullName>
    </submittedName>
</protein>
<name>A0A6P6ATL2_DURZI</name>
<dbReference type="Pfam" id="PF00416">
    <property type="entry name" value="Ribosomal_S13"/>
    <property type="match status" value="1"/>
</dbReference>
<dbReference type="HAMAP" id="MF_01315">
    <property type="entry name" value="Ribosomal_uS13"/>
    <property type="match status" value="1"/>
</dbReference>
<reference evidence="6 7" key="1">
    <citation type="submission" date="2025-04" db="UniProtKB">
        <authorList>
            <consortium name="RefSeq"/>
        </authorList>
    </citation>
    <scope>IDENTIFICATION</scope>
    <source>
        <tissue evidence="6 7">Fruit stalk</tissue>
    </source>
</reference>
<keyword evidence="3" id="KW-0687">Ribonucleoprotein</keyword>
<evidence type="ECO:0000313" key="6">
    <source>
        <dbReference type="RefSeq" id="XP_022768237.1"/>
    </source>
</evidence>
<evidence type="ECO:0000313" key="5">
    <source>
        <dbReference type="Proteomes" id="UP000515121"/>
    </source>
</evidence>
<dbReference type="PROSITE" id="PS50159">
    <property type="entry name" value="RIBOSOMAL_S13_2"/>
    <property type="match status" value="1"/>
</dbReference>
<dbReference type="PANTHER" id="PTHR10871:SF28">
    <property type="entry name" value="SMALL RIBOSOMAL SUBUNIT PROTEIN US13M"/>
    <property type="match status" value="1"/>
</dbReference>
<dbReference type="GO" id="GO:0005739">
    <property type="term" value="C:mitochondrion"/>
    <property type="evidence" value="ECO:0007669"/>
    <property type="project" value="TreeGrafter"/>
</dbReference>